<comment type="cofactor">
    <cofactor evidence="1">
        <name>Mn(2+)</name>
        <dbReference type="ChEBI" id="CHEBI:29035"/>
    </cofactor>
</comment>
<keyword evidence="6 10" id="KW-0378">Hydrolase</keyword>
<sequence length="296" mass="33447">MIRLICYLKNMSLVALAISLFPTTGYALTLSTWNIEWLSITPSQRIPQSQRSTEDFQALSDYYSTLSPDILAFQEVDSIEAIQKVVGSGYRFYLSDRALPANKRLQFSEINQYTGFAIRDTVQVTDRPDFPLTKGERLRFASSVQIKHQGQVINLLSVHLKAGCSGKYTNTSSCRTLSQQGQTLNQWLKQMERQGESYIVLGDFNHNLAFRGDWLWTTITEGLASSPRLTTKETQAVCKVKSRKNPDKTHRFRSLIDHIIVSPDVGSTTAIQNPMPTEQVLGYQMSDHCPVTIELN</sequence>
<evidence type="ECO:0000256" key="2">
    <source>
        <dbReference type="ARBA" id="ARBA00001946"/>
    </source>
</evidence>
<keyword evidence="7" id="KW-0460">Magnesium</keyword>
<feature type="domain" description="Endonuclease/exonuclease/phosphatase" evidence="9">
    <location>
        <begin position="32"/>
        <end position="288"/>
    </location>
</feature>
<evidence type="ECO:0000256" key="4">
    <source>
        <dbReference type="ARBA" id="ARBA00022723"/>
    </source>
</evidence>
<dbReference type="GO" id="GO:0004527">
    <property type="term" value="F:exonuclease activity"/>
    <property type="evidence" value="ECO:0007669"/>
    <property type="project" value="UniProtKB-KW"/>
</dbReference>
<dbReference type="InterPro" id="IPR005135">
    <property type="entry name" value="Endo/exonuclease/phosphatase"/>
</dbReference>
<dbReference type="SUPFAM" id="SSF56219">
    <property type="entry name" value="DNase I-like"/>
    <property type="match status" value="1"/>
</dbReference>
<evidence type="ECO:0000256" key="6">
    <source>
        <dbReference type="ARBA" id="ARBA00022801"/>
    </source>
</evidence>
<evidence type="ECO:0000256" key="8">
    <source>
        <dbReference type="ARBA" id="ARBA00023204"/>
    </source>
</evidence>
<dbReference type="Pfam" id="PF03372">
    <property type="entry name" value="Exo_endo_phos"/>
    <property type="match status" value="1"/>
</dbReference>
<keyword evidence="5" id="KW-0227">DNA damage</keyword>
<evidence type="ECO:0000256" key="1">
    <source>
        <dbReference type="ARBA" id="ARBA00001936"/>
    </source>
</evidence>
<reference evidence="11" key="1">
    <citation type="submission" date="2016-10" db="EMBL/GenBank/DDBJ databases">
        <authorList>
            <person name="Varghese N."/>
            <person name="Submissions S."/>
        </authorList>
    </citation>
    <scope>NUCLEOTIDE SEQUENCE [LARGE SCALE GENOMIC DNA]</scope>
    <source>
        <strain evidence="11">CGMCC 1.7062</strain>
    </source>
</reference>
<dbReference type="InterPro" id="IPR051547">
    <property type="entry name" value="TDP2-like"/>
</dbReference>
<dbReference type="EMBL" id="FNVG01000006">
    <property type="protein sequence ID" value="SEG01680.1"/>
    <property type="molecule type" value="Genomic_DNA"/>
</dbReference>
<dbReference type="PANTHER" id="PTHR15822">
    <property type="entry name" value="TRAF AND TNF RECEPTOR-ASSOCIATED PROTEIN"/>
    <property type="match status" value="1"/>
</dbReference>
<dbReference type="GO" id="GO:0004519">
    <property type="term" value="F:endonuclease activity"/>
    <property type="evidence" value="ECO:0007669"/>
    <property type="project" value="UniProtKB-KW"/>
</dbReference>
<name>A0A1H5WQM3_9VIBR</name>
<dbReference type="GO" id="GO:0046872">
    <property type="term" value="F:metal ion binding"/>
    <property type="evidence" value="ECO:0007669"/>
    <property type="project" value="UniProtKB-KW"/>
</dbReference>
<comment type="cofactor">
    <cofactor evidence="2">
        <name>Mg(2+)</name>
        <dbReference type="ChEBI" id="CHEBI:18420"/>
    </cofactor>
</comment>
<dbReference type="OrthoDB" id="395856at2"/>
<evidence type="ECO:0000256" key="7">
    <source>
        <dbReference type="ARBA" id="ARBA00022842"/>
    </source>
</evidence>
<organism evidence="10 11">
    <name type="scientific">Vibrio hangzhouensis</name>
    <dbReference type="NCBI Taxonomy" id="462991"/>
    <lineage>
        <taxon>Bacteria</taxon>
        <taxon>Pseudomonadati</taxon>
        <taxon>Pseudomonadota</taxon>
        <taxon>Gammaproteobacteria</taxon>
        <taxon>Vibrionales</taxon>
        <taxon>Vibrionaceae</taxon>
        <taxon>Vibrio</taxon>
    </lineage>
</organism>
<protein>
    <submittedName>
        <fullName evidence="10">Metal-dependent hydrolase, endonuclease/exonuclease/phosphatase family</fullName>
    </submittedName>
</protein>
<dbReference type="InterPro" id="IPR036691">
    <property type="entry name" value="Endo/exonu/phosph_ase_sf"/>
</dbReference>
<keyword evidence="10" id="KW-0269">Exonuclease</keyword>
<keyword evidence="4" id="KW-0479">Metal-binding</keyword>
<dbReference type="Gene3D" id="3.60.10.10">
    <property type="entry name" value="Endonuclease/exonuclease/phosphatase"/>
    <property type="match status" value="1"/>
</dbReference>
<accession>A0A1H5WQM3</accession>
<keyword evidence="8" id="KW-0234">DNA repair</keyword>
<evidence type="ECO:0000256" key="5">
    <source>
        <dbReference type="ARBA" id="ARBA00022763"/>
    </source>
</evidence>
<dbReference type="Proteomes" id="UP000236721">
    <property type="component" value="Unassembled WGS sequence"/>
</dbReference>
<proteinExistence type="predicted"/>
<dbReference type="GO" id="GO:0006281">
    <property type="term" value="P:DNA repair"/>
    <property type="evidence" value="ECO:0007669"/>
    <property type="project" value="UniProtKB-KW"/>
</dbReference>
<dbReference type="PANTHER" id="PTHR15822:SF4">
    <property type="entry name" value="TYROSYL-DNA PHOSPHODIESTERASE 2"/>
    <property type="match status" value="1"/>
</dbReference>
<keyword evidence="11" id="KW-1185">Reference proteome</keyword>
<evidence type="ECO:0000256" key="3">
    <source>
        <dbReference type="ARBA" id="ARBA00022722"/>
    </source>
</evidence>
<gene>
    <name evidence="10" type="ORF">SAMN04488244_10624</name>
</gene>
<evidence type="ECO:0000313" key="11">
    <source>
        <dbReference type="Proteomes" id="UP000236721"/>
    </source>
</evidence>
<evidence type="ECO:0000259" key="9">
    <source>
        <dbReference type="Pfam" id="PF03372"/>
    </source>
</evidence>
<evidence type="ECO:0000313" key="10">
    <source>
        <dbReference type="EMBL" id="SEG01680.1"/>
    </source>
</evidence>
<keyword evidence="10" id="KW-0255">Endonuclease</keyword>
<keyword evidence="3" id="KW-0540">Nuclease</keyword>
<dbReference type="AlphaFoldDB" id="A0A1H5WQM3"/>